<sequence length="323" mass="32822">MSSRLLTPARAAILATVALSTAACGSATASSGSGSSGSGSSSGSATTVSVTHAQGTTQVPAHPKKVAVLDLGVLDSLQSLGVDSVTAVTKQGMPSFLSGYQDARYTDLGSMKEPDVEKLAAAGPDLIIVGARGAAKYKELSKIAPTIDLTVGSKDLMGSAKKVNAQLGEIFGKQEQVTAKHAALDAKVTAAKAKAANAGTGLILMTSGGKVSAFGPQSRFGLVHQTLGVKPTAATISEDRHGQAVSFEFVRDAKPDRLFVVDRDAAIGQNGKAAKEILANPLVDATPAGATKQITYLDGQRWYVVGAGLDNLSTMVDEVAAGL</sequence>
<proteinExistence type="inferred from homology"/>
<evidence type="ECO:0000256" key="3">
    <source>
        <dbReference type="ARBA" id="ARBA00022448"/>
    </source>
</evidence>
<comment type="caution">
    <text evidence="8">The sequence shown here is derived from an EMBL/GenBank/DDBJ whole genome shotgun (WGS) entry which is preliminary data.</text>
</comment>
<dbReference type="PROSITE" id="PS51257">
    <property type="entry name" value="PROKAR_LIPOPROTEIN"/>
    <property type="match status" value="1"/>
</dbReference>
<organism evidence="8 9">
    <name type="scientific">Arsenicicoccus cauae</name>
    <dbReference type="NCBI Taxonomy" id="2663847"/>
    <lineage>
        <taxon>Bacteria</taxon>
        <taxon>Bacillati</taxon>
        <taxon>Actinomycetota</taxon>
        <taxon>Actinomycetes</taxon>
        <taxon>Micrococcales</taxon>
        <taxon>Intrasporangiaceae</taxon>
        <taxon>Arsenicicoccus</taxon>
    </lineage>
</organism>
<comment type="subcellular location">
    <subcellularLocation>
        <location evidence="1">Cell envelope</location>
    </subcellularLocation>
</comment>
<keyword evidence="9" id="KW-1185">Reference proteome</keyword>
<evidence type="ECO:0000313" key="9">
    <source>
        <dbReference type="Proteomes" id="UP000431092"/>
    </source>
</evidence>
<dbReference type="RefSeq" id="WP_154592987.1">
    <property type="nucleotide sequence ID" value="NZ_WLVL01000023.1"/>
</dbReference>
<evidence type="ECO:0000313" key="8">
    <source>
        <dbReference type="EMBL" id="MTB71665.1"/>
    </source>
</evidence>
<dbReference type="PANTHER" id="PTHR30532">
    <property type="entry name" value="IRON III DICITRATE-BINDING PERIPLASMIC PROTEIN"/>
    <property type="match status" value="1"/>
</dbReference>
<feature type="region of interest" description="Disordered" evidence="5">
    <location>
        <begin position="29"/>
        <end position="59"/>
    </location>
</feature>
<dbReference type="InterPro" id="IPR002491">
    <property type="entry name" value="ABC_transptr_periplasmic_BD"/>
</dbReference>
<dbReference type="InterPro" id="IPR033870">
    <property type="entry name" value="FatB"/>
</dbReference>
<dbReference type="GO" id="GO:0030288">
    <property type="term" value="C:outer membrane-bounded periplasmic space"/>
    <property type="evidence" value="ECO:0007669"/>
    <property type="project" value="TreeGrafter"/>
</dbReference>
<keyword evidence="4 6" id="KW-0732">Signal</keyword>
<feature type="domain" description="Fe/B12 periplasmic-binding" evidence="7">
    <location>
        <begin position="65"/>
        <end position="323"/>
    </location>
</feature>
<evidence type="ECO:0000256" key="6">
    <source>
        <dbReference type="SAM" id="SignalP"/>
    </source>
</evidence>
<accession>A0A6I3IJ09</accession>
<dbReference type="GO" id="GO:1901678">
    <property type="term" value="P:iron coordination entity transport"/>
    <property type="evidence" value="ECO:0007669"/>
    <property type="project" value="UniProtKB-ARBA"/>
</dbReference>
<feature type="chain" id="PRO_5026234390" evidence="6">
    <location>
        <begin position="30"/>
        <end position="323"/>
    </location>
</feature>
<dbReference type="Pfam" id="PF01497">
    <property type="entry name" value="Peripla_BP_2"/>
    <property type="match status" value="1"/>
</dbReference>
<evidence type="ECO:0000256" key="2">
    <source>
        <dbReference type="ARBA" id="ARBA00008814"/>
    </source>
</evidence>
<evidence type="ECO:0000256" key="4">
    <source>
        <dbReference type="ARBA" id="ARBA00022729"/>
    </source>
</evidence>
<dbReference type="AlphaFoldDB" id="A0A6I3IJ09"/>
<feature type="signal peptide" evidence="6">
    <location>
        <begin position="1"/>
        <end position="29"/>
    </location>
</feature>
<evidence type="ECO:0000256" key="1">
    <source>
        <dbReference type="ARBA" id="ARBA00004196"/>
    </source>
</evidence>
<dbReference type="CDD" id="cd01140">
    <property type="entry name" value="FatB"/>
    <property type="match status" value="1"/>
</dbReference>
<evidence type="ECO:0000256" key="5">
    <source>
        <dbReference type="SAM" id="MobiDB-lite"/>
    </source>
</evidence>
<dbReference type="Proteomes" id="UP000431092">
    <property type="component" value="Unassembled WGS sequence"/>
</dbReference>
<dbReference type="SUPFAM" id="SSF53807">
    <property type="entry name" value="Helical backbone' metal receptor"/>
    <property type="match status" value="1"/>
</dbReference>
<feature type="compositionally biased region" description="Low complexity" evidence="5">
    <location>
        <begin position="29"/>
        <end position="51"/>
    </location>
</feature>
<dbReference type="Gene3D" id="3.40.50.1980">
    <property type="entry name" value="Nitrogenase molybdenum iron protein domain"/>
    <property type="match status" value="2"/>
</dbReference>
<dbReference type="PROSITE" id="PS50983">
    <property type="entry name" value="FE_B12_PBP"/>
    <property type="match status" value="1"/>
</dbReference>
<keyword evidence="3" id="KW-0813">Transport</keyword>
<comment type="similarity">
    <text evidence="2">Belongs to the bacterial solute-binding protein 8 family.</text>
</comment>
<gene>
    <name evidence="8" type="ORF">GGG17_06720</name>
</gene>
<dbReference type="PANTHER" id="PTHR30532:SF28">
    <property type="entry name" value="PETROBACTIN-BINDING PROTEIN YCLQ"/>
    <property type="match status" value="1"/>
</dbReference>
<dbReference type="InterPro" id="IPR051313">
    <property type="entry name" value="Bact_iron-sidero_bind"/>
</dbReference>
<name>A0A6I3IJ09_9MICO</name>
<reference evidence="8 9" key="1">
    <citation type="submission" date="2019-11" db="EMBL/GenBank/DDBJ databases">
        <title>Whole genome sequencing identifies a novel species of the genus Arsenicicoccus isolated from human blood.</title>
        <authorList>
            <person name="Jeong J.H."/>
            <person name="Kweon O.J."/>
            <person name="Kim H.R."/>
            <person name="Kim T.-H."/>
            <person name="Ha S.-M."/>
            <person name="Lee M.-K."/>
        </authorList>
    </citation>
    <scope>NUCLEOTIDE SEQUENCE [LARGE SCALE GENOMIC DNA]</scope>
    <source>
        <strain evidence="8 9">MKL-02</strain>
    </source>
</reference>
<dbReference type="EMBL" id="WLVL01000023">
    <property type="protein sequence ID" value="MTB71665.1"/>
    <property type="molecule type" value="Genomic_DNA"/>
</dbReference>
<evidence type="ECO:0000259" key="7">
    <source>
        <dbReference type="PROSITE" id="PS50983"/>
    </source>
</evidence>
<protein>
    <submittedName>
        <fullName evidence="8">ABC transporter substrate-binding protein</fullName>
    </submittedName>
</protein>